<dbReference type="EMBL" id="KQ241692">
    <property type="protein sequence ID" value="KNC85634.1"/>
    <property type="molecule type" value="Genomic_DNA"/>
</dbReference>
<dbReference type="RefSeq" id="XP_014159536.1">
    <property type="nucleotide sequence ID" value="XM_014304061.1"/>
</dbReference>
<dbReference type="PROSITE" id="PS50059">
    <property type="entry name" value="FKBP_PPIASE"/>
    <property type="match status" value="1"/>
</dbReference>
<dbReference type="Gene3D" id="1.25.40.10">
    <property type="entry name" value="Tetratricopeptide repeat domain"/>
    <property type="match status" value="1"/>
</dbReference>
<dbReference type="STRING" id="667725.A0A0L0G9Q7"/>
<dbReference type="InterPro" id="IPR011990">
    <property type="entry name" value="TPR-like_helical_dom_sf"/>
</dbReference>
<dbReference type="InterPro" id="IPR001179">
    <property type="entry name" value="PPIase_FKBP_dom"/>
</dbReference>
<dbReference type="SUPFAM" id="SSF48452">
    <property type="entry name" value="TPR-like"/>
    <property type="match status" value="1"/>
</dbReference>
<organism evidence="5 6">
    <name type="scientific">Sphaeroforma arctica JP610</name>
    <dbReference type="NCBI Taxonomy" id="667725"/>
    <lineage>
        <taxon>Eukaryota</taxon>
        <taxon>Ichthyosporea</taxon>
        <taxon>Ichthyophonida</taxon>
        <taxon>Sphaeroforma</taxon>
    </lineage>
</organism>
<dbReference type="SUPFAM" id="SSF54534">
    <property type="entry name" value="FKBP-like"/>
    <property type="match status" value="1"/>
</dbReference>
<dbReference type="AlphaFoldDB" id="A0A0L0G9Q7"/>
<reference evidence="5 6" key="1">
    <citation type="submission" date="2011-02" db="EMBL/GenBank/DDBJ databases">
        <title>The Genome Sequence of Sphaeroforma arctica JP610.</title>
        <authorList>
            <consortium name="The Broad Institute Genome Sequencing Platform"/>
            <person name="Russ C."/>
            <person name="Cuomo C."/>
            <person name="Young S.K."/>
            <person name="Zeng Q."/>
            <person name="Gargeya S."/>
            <person name="Alvarado L."/>
            <person name="Berlin A."/>
            <person name="Chapman S.B."/>
            <person name="Chen Z."/>
            <person name="Freedman E."/>
            <person name="Gellesch M."/>
            <person name="Goldberg J."/>
            <person name="Griggs A."/>
            <person name="Gujja S."/>
            <person name="Heilman E."/>
            <person name="Heiman D."/>
            <person name="Howarth C."/>
            <person name="Mehta T."/>
            <person name="Neiman D."/>
            <person name="Pearson M."/>
            <person name="Roberts A."/>
            <person name="Saif S."/>
            <person name="Shea T."/>
            <person name="Shenoy N."/>
            <person name="Sisk P."/>
            <person name="Stolte C."/>
            <person name="Sykes S."/>
            <person name="White J."/>
            <person name="Yandava C."/>
            <person name="Burger G."/>
            <person name="Gray M.W."/>
            <person name="Holland P.W.H."/>
            <person name="King N."/>
            <person name="Lang F.B.F."/>
            <person name="Roger A.J."/>
            <person name="Ruiz-Trillo I."/>
            <person name="Haas B."/>
            <person name="Nusbaum C."/>
            <person name="Birren B."/>
        </authorList>
    </citation>
    <scope>NUCLEOTIDE SEQUENCE [LARGE SCALE GENOMIC DNA]</scope>
    <source>
        <strain evidence="5 6">JP610</strain>
    </source>
</reference>
<accession>A0A0L0G9Q7</accession>
<keyword evidence="3" id="KW-0413">Isomerase</keyword>
<dbReference type="InterPro" id="IPR050754">
    <property type="entry name" value="FKBP4/5/8-like"/>
</dbReference>
<dbReference type="GeneID" id="25902711"/>
<keyword evidence="3" id="KW-0697">Rotamase</keyword>
<proteinExistence type="predicted"/>
<dbReference type="Gene3D" id="3.10.50.40">
    <property type="match status" value="1"/>
</dbReference>
<dbReference type="OrthoDB" id="1902587at2759"/>
<evidence type="ECO:0000256" key="3">
    <source>
        <dbReference type="PROSITE-ProRule" id="PRU00277"/>
    </source>
</evidence>
<keyword evidence="2" id="KW-0802">TPR repeat</keyword>
<evidence type="ECO:0000313" key="6">
    <source>
        <dbReference type="Proteomes" id="UP000054560"/>
    </source>
</evidence>
<keyword evidence="6" id="KW-1185">Reference proteome</keyword>
<dbReference type="PANTHER" id="PTHR46512:SF9">
    <property type="entry name" value="PEPTIDYLPROLYL ISOMERASE"/>
    <property type="match status" value="1"/>
</dbReference>
<dbReference type="eggNOG" id="KOG0546">
    <property type="taxonomic scope" value="Eukaryota"/>
</dbReference>
<dbReference type="EC" id="5.2.1.8" evidence="3"/>
<dbReference type="PANTHER" id="PTHR46512">
    <property type="entry name" value="PEPTIDYLPROLYL ISOMERASE"/>
    <property type="match status" value="1"/>
</dbReference>
<comment type="catalytic activity">
    <reaction evidence="3">
        <text>[protein]-peptidylproline (omega=180) = [protein]-peptidylproline (omega=0)</text>
        <dbReference type="Rhea" id="RHEA:16237"/>
        <dbReference type="Rhea" id="RHEA-COMP:10747"/>
        <dbReference type="Rhea" id="RHEA-COMP:10748"/>
        <dbReference type="ChEBI" id="CHEBI:83833"/>
        <dbReference type="ChEBI" id="CHEBI:83834"/>
        <dbReference type="EC" id="5.2.1.8"/>
    </reaction>
</comment>
<dbReference type="InterPro" id="IPR046357">
    <property type="entry name" value="PPIase_dom_sf"/>
</dbReference>
<dbReference type="eggNOG" id="KOG0543">
    <property type="taxonomic scope" value="Eukaryota"/>
</dbReference>
<gene>
    <name evidence="5" type="ORF">SARC_02207</name>
</gene>
<evidence type="ECO:0000256" key="1">
    <source>
        <dbReference type="ARBA" id="ARBA00022737"/>
    </source>
</evidence>
<dbReference type="Proteomes" id="UP000054560">
    <property type="component" value="Unassembled WGS sequence"/>
</dbReference>
<dbReference type="Pfam" id="PF00254">
    <property type="entry name" value="FKBP_C"/>
    <property type="match status" value="1"/>
</dbReference>
<evidence type="ECO:0000256" key="2">
    <source>
        <dbReference type="ARBA" id="ARBA00022803"/>
    </source>
</evidence>
<protein>
    <recommendedName>
        <fullName evidence="3">peptidylprolyl isomerase</fullName>
        <ecNumber evidence="3">5.2.1.8</ecNumber>
    </recommendedName>
</protein>
<sequence length="260" mass="28439">MANETIDLLGDGGILKTIITAGTGTRKPQNEDTVVVHYDGTLADGSFVDSSRKRNQKFSFIVGEGKVIQGWELGVPTMKLGEKALFTLQPEYAYGDTSPSENIPINSVVKFEIELFEWFQGENLAGKKNNKGVMYKDISKGGGYLKPKDGESAMISFKGVLDTDDGEVTVVDVKNKSVVVGAIATCTSILSIDDTDVKALFRRASALMEQGECKRAEYDLKNALLLQPTDTAIKRKLADCKKQIKLQEQKDRAVFAKMLG</sequence>
<dbReference type="GO" id="GO:0003755">
    <property type="term" value="F:peptidyl-prolyl cis-trans isomerase activity"/>
    <property type="evidence" value="ECO:0007669"/>
    <property type="project" value="UniProtKB-KW"/>
</dbReference>
<evidence type="ECO:0000313" key="5">
    <source>
        <dbReference type="EMBL" id="KNC85634.1"/>
    </source>
</evidence>
<feature type="domain" description="PPIase FKBP-type" evidence="4">
    <location>
        <begin position="31"/>
        <end position="119"/>
    </location>
</feature>
<keyword evidence="1" id="KW-0677">Repeat</keyword>
<name>A0A0L0G9Q7_9EUKA</name>
<evidence type="ECO:0000259" key="4">
    <source>
        <dbReference type="PROSITE" id="PS50059"/>
    </source>
</evidence>